<reference evidence="2" key="2">
    <citation type="submission" date="2018-03" db="EMBL/GenBank/DDBJ databases">
        <title>The Triticum urartu genome reveals the dynamic nature of wheat genome evolution.</title>
        <authorList>
            <person name="Ling H."/>
            <person name="Ma B."/>
            <person name="Shi X."/>
            <person name="Liu H."/>
            <person name="Dong L."/>
            <person name="Sun H."/>
            <person name="Cao Y."/>
            <person name="Gao Q."/>
            <person name="Zheng S."/>
            <person name="Li Y."/>
            <person name="Yu Y."/>
            <person name="Du H."/>
            <person name="Qi M."/>
            <person name="Li Y."/>
            <person name="Yu H."/>
            <person name="Cui Y."/>
            <person name="Wang N."/>
            <person name="Chen C."/>
            <person name="Wu H."/>
            <person name="Zhao Y."/>
            <person name="Zhang J."/>
            <person name="Li Y."/>
            <person name="Zhou W."/>
            <person name="Zhang B."/>
            <person name="Hu W."/>
            <person name="Eijk M."/>
            <person name="Tang J."/>
            <person name="Witsenboer H."/>
            <person name="Zhao S."/>
            <person name="Li Z."/>
            <person name="Zhang A."/>
            <person name="Wang D."/>
            <person name="Liang C."/>
        </authorList>
    </citation>
    <scope>NUCLEOTIDE SEQUENCE [LARGE SCALE GENOMIC DNA]</scope>
    <source>
        <strain evidence="2">cv. G1812</strain>
    </source>
</reference>
<sequence length="117" mass="12395">PADGWNVGSRRGAGGIDGDGEGLLLPPRVRGAGERGGSGEAGPVPPPRRAGHSLLQPCAGVLVAGTLSTRVQSLVVRVETKTKDNVFVQLISTIQYRVVRRMQMMHSTSCKIPQQQI</sequence>
<dbReference type="AlphaFoldDB" id="A0A8R7RA66"/>
<reference evidence="2" key="3">
    <citation type="submission" date="2022-06" db="UniProtKB">
        <authorList>
            <consortium name="EnsemblPlants"/>
        </authorList>
    </citation>
    <scope>IDENTIFICATION</scope>
</reference>
<evidence type="ECO:0000313" key="2">
    <source>
        <dbReference type="EnsemblPlants" id="TuG1812G0700005299.01.T01"/>
    </source>
</evidence>
<dbReference type="EnsemblPlants" id="TuG1812G0700005299.01.T01">
    <property type="protein sequence ID" value="TuG1812G0700005299.01.T01"/>
    <property type="gene ID" value="TuG1812G0700005299.01"/>
</dbReference>
<dbReference type="InterPro" id="IPR050710">
    <property type="entry name" value="Band7/mec-2_domain"/>
</dbReference>
<evidence type="ECO:0000256" key="1">
    <source>
        <dbReference type="SAM" id="MobiDB-lite"/>
    </source>
</evidence>
<organism evidence="2 3">
    <name type="scientific">Triticum urartu</name>
    <name type="common">Red wild einkorn</name>
    <name type="synonym">Crithodium urartu</name>
    <dbReference type="NCBI Taxonomy" id="4572"/>
    <lineage>
        <taxon>Eukaryota</taxon>
        <taxon>Viridiplantae</taxon>
        <taxon>Streptophyta</taxon>
        <taxon>Embryophyta</taxon>
        <taxon>Tracheophyta</taxon>
        <taxon>Spermatophyta</taxon>
        <taxon>Magnoliopsida</taxon>
        <taxon>Liliopsida</taxon>
        <taxon>Poales</taxon>
        <taxon>Poaceae</taxon>
        <taxon>BOP clade</taxon>
        <taxon>Pooideae</taxon>
        <taxon>Triticodae</taxon>
        <taxon>Triticeae</taxon>
        <taxon>Triticinae</taxon>
        <taxon>Triticum</taxon>
    </lineage>
</organism>
<feature type="region of interest" description="Disordered" evidence="1">
    <location>
        <begin position="1"/>
        <end position="52"/>
    </location>
</feature>
<evidence type="ECO:0000313" key="3">
    <source>
        <dbReference type="Proteomes" id="UP000015106"/>
    </source>
</evidence>
<dbReference type="Proteomes" id="UP000015106">
    <property type="component" value="Chromosome 7"/>
</dbReference>
<reference evidence="3" key="1">
    <citation type="journal article" date="2013" name="Nature">
        <title>Draft genome of the wheat A-genome progenitor Triticum urartu.</title>
        <authorList>
            <person name="Ling H.Q."/>
            <person name="Zhao S."/>
            <person name="Liu D."/>
            <person name="Wang J."/>
            <person name="Sun H."/>
            <person name="Zhang C."/>
            <person name="Fan H."/>
            <person name="Li D."/>
            <person name="Dong L."/>
            <person name="Tao Y."/>
            <person name="Gao C."/>
            <person name="Wu H."/>
            <person name="Li Y."/>
            <person name="Cui Y."/>
            <person name="Guo X."/>
            <person name="Zheng S."/>
            <person name="Wang B."/>
            <person name="Yu K."/>
            <person name="Liang Q."/>
            <person name="Yang W."/>
            <person name="Lou X."/>
            <person name="Chen J."/>
            <person name="Feng M."/>
            <person name="Jian J."/>
            <person name="Zhang X."/>
            <person name="Luo G."/>
            <person name="Jiang Y."/>
            <person name="Liu J."/>
            <person name="Wang Z."/>
            <person name="Sha Y."/>
            <person name="Zhang B."/>
            <person name="Wu H."/>
            <person name="Tang D."/>
            <person name="Shen Q."/>
            <person name="Xue P."/>
            <person name="Zou S."/>
            <person name="Wang X."/>
            <person name="Liu X."/>
            <person name="Wang F."/>
            <person name="Yang Y."/>
            <person name="An X."/>
            <person name="Dong Z."/>
            <person name="Zhang K."/>
            <person name="Zhang X."/>
            <person name="Luo M.C."/>
            <person name="Dvorak J."/>
            <person name="Tong Y."/>
            <person name="Wang J."/>
            <person name="Yang H."/>
            <person name="Li Z."/>
            <person name="Wang D."/>
            <person name="Zhang A."/>
            <person name="Wang J."/>
        </authorList>
    </citation>
    <scope>NUCLEOTIDE SEQUENCE</scope>
    <source>
        <strain evidence="3">cv. G1812</strain>
    </source>
</reference>
<accession>A0A8R7RA66</accession>
<proteinExistence type="predicted"/>
<protein>
    <submittedName>
        <fullName evidence="2">Uncharacterized protein</fullName>
    </submittedName>
</protein>
<dbReference type="PANTHER" id="PTHR43327">
    <property type="entry name" value="STOMATIN-LIKE PROTEIN 2, MITOCHONDRIAL"/>
    <property type="match status" value="1"/>
</dbReference>
<dbReference type="PANTHER" id="PTHR43327:SF11">
    <property type="entry name" value="HYPERSENSITIVE-INDUCED RESPONSE PROTEIN 4"/>
    <property type="match status" value="1"/>
</dbReference>
<name>A0A8R7RA66_TRIUA</name>
<dbReference type="Gramene" id="TuG1812G0700005299.01.T01">
    <property type="protein sequence ID" value="TuG1812G0700005299.01.T01"/>
    <property type="gene ID" value="TuG1812G0700005299.01"/>
</dbReference>
<keyword evidence="3" id="KW-1185">Reference proteome</keyword>